<dbReference type="GeneID" id="107265971"/>
<proteinExistence type="evidence at transcript level"/>
<comment type="caution">
    <text evidence="10">Lacks conserved residue(s) required for the propagation of feature annotation.</text>
</comment>
<dbReference type="OrthoDB" id="8185860at2759"/>
<feature type="transmembrane region" description="Helical" evidence="10">
    <location>
        <begin position="39"/>
        <end position="58"/>
    </location>
</feature>
<evidence type="ECO:0000256" key="5">
    <source>
        <dbReference type="ARBA" id="ARBA00022725"/>
    </source>
</evidence>
<feature type="transmembrane region" description="Helical" evidence="10">
    <location>
        <begin position="272"/>
        <end position="295"/>
    </location>
</feature>
<dbReference type="RefSeq" id="NP_001310773.1">
    <property type="nucleotide sequence ID" value="NM_001323844.1"/>
</dbReference>
<accession>S5U353</accession>
<comment type="similarity">
    <text evidence="10">Belongs to the insect chemoreceptor superfamily. Heteromeric odorant receptor channel (TC 1.A.69) family.</text>
</comment>
<dbReference type="GO" id="GO:0005549">
    <property type="term" value="F:odorant binding"/>
    <property type="evidence" value="ECO:0007669"/>
    <property type="project" value="InterPro"/>
</dbReference>
<reference evidence="14 15" key="3">
    <citation type="submission" date="2025-04" db="UniProtKB">
        <authorList>
            <consortium name="RefSeq"/>
        </authorList>
    </citation>
    <scope>IDENTIFICATION</scope>
</reference>
<dbReference type="PANTHER" id="PTHR21137">
    <property type="entry name" value="ODORANT RECEPTOR"/>
    <property type="match status" value="1"/>
</dbReference>
<keyword evidence="13" id="KW-1185">Reference proteome</keyword>
<evidence type="ECO:0000313" key="11">
    <source>
        <dbReference type="EMBL" id="AGS43046.1"/>
    </source>
</evidence>
<keyword evidence="8 10" id="KW-0675">Receptor</keyword>
<keyword evidence="6 10" id="KW-1133">Transmembrane helix</keyword>
<evidence type="ECO:0000256" key="10">
    <source>
        <dbReference type="RuleBase" id="RU351113"/>
    </source>
</evidence>
<comment type="subcellular location">
    <subcellularLocation>
        <location evidence="1 10">Cell membrane</location>
        <topology evidence="1 10">Multi-pass membrane protein</topology>
    </subcellularLocation>
</comment>
<evidence type="ECO:0000256" key="6">
    <source>
        <dbReference type="ARBA" id="ARBA00022989"/>
    </source>
</evidence>
<evidence type="ECO:0000313" key="14">
    <source>
        <dbReference type="RefSeq" id="NP_001310773.1"/>
    </source>
</evidence>
<evidence type="ECO:0000256" key="9">
    <source>
        <dbReference type="ARBA" id="ARBA00023224"/>
    </source>
</evidence>
<name>S5U353_CEPCN</name>
<reference evidence="12" key="2">
    <citation type="submission" date="2016-07" db="EMBL/GenBank/DDBJ databases">
        <title>Olfactory-related genes from the wheat stem sawfly, an agronomic pest and primitive hymenopteran.</title>
        <authorList>
            <person name="Gress J.C."/>
            <person name="Carey C.C."/>
            <person name="Dykgreve T.A."/>
            <person name="Walden K.O."/>
            <person name="Robertson H.M."/>
            <person name="Mazurie A."/>
            <person name="Wanner K.W."/>
        </authorList>
    </citation>
    <scope>NUCLEOTIDE SEQUENCE</scope>
</reference>
<evidence type="ECO:0000256" key="4">
    <source>
        <dbReference type="ARBA" id="ARBA00022692"/>
    </source>
</evidence>
<evidence type="ECO:0000256" key="2">
    <source>
        <dbReference type="ARBA" id="ARBA00022475"/>
    </source>
</evidence>
<feature type="transmembrane region" description="Helical" evidence="10">
    <location>
        <begin position="126"/>
        <end position="147"/>
    </location>
</feature>
<dbReference type="PANTHER" id="PTHR21137:SF35">
    <property type="entry name" value="ODORANT RECEPTOR 19A-RELATED"/>
    <property type="match status" value="1"/>
</dbReference>
<evidence type="ECO:0000313" key="12">
    <source>
        <dbReference type="EMBL" id="ARN17882.1"/>
    </source>
</evidence>
<evidence type="ECO:0000256" key="3">
    <source>
        <dbReference type="ARBA" id="ARBA00022606"/>
    </source>
</evidence>
<dbReference type="RefSeq" id="XP_015591462.1">
    <property type="nucleotide sequence ID" value="XM_015735976.2"/>
</dbReference>
<keyword evidence="9 10" id="KW-0807">Transducer</keyword>
<dbReference type="InterPro" id="IPR004117">
    <property type="entry name" value="7tm6_olfct_rcpt"/>
</dbReference>
<evidence type="ECO:0000256" key="1">
    <source>
        <dbReference type="ARBA" id="ARBA00004651"/>
    </source>
</evidence>
<evidence type="ECO:0000313" key="15">
    <source>
        <dbReference type="RefSeq" id="XP_015591462.1"/>
    </source>
</evidence>
<keyword evidence="7 10" id="KW-0472">Membrane</keyword>
<feature type="transmembrane region" description="Helical" evidence="10">
    <location>
        <begin position="301"/>
        <end position="325"/>
    </location>
</feature>
<keyword evidence="5 10" id="KW-0552">Olfaction</keyword>
<feature type="transmembrane region" description="Helical" evidence="10">
    <location>
        <begin position="70"/>
        <end position="87"/>
    </location>
</feature>
<gene>
    <name evidence="14 15" type="primary">LOC107265971</name>
    <name evidence="12 14" type="synonym">Or4</name>
</gene>
<dbReference type="AlphaFoldDB" id="S5U353"/>
<keyword evidence="4 10" id="KW-0812">Transmembrane</keyword>
<dbReference type="GO" id="GO:0004984">
    <property type="term" value="F:olfactory receptor activity"/>
    <property type="evidence" value="ECO:0007669"/>
    <property type="project" value="InterPro"/>
</dbReference>
<feature type="transmembrane region" description="Helical" evidence="10">
    <location>
        <begin position="167"/>
        <end position="189"/>
    </location>
</feature>
<dbReference type="Pfam" id="PF02949">
    <property type="entry name" value="7tm_6"/>
    <property type="match status" value="1"/>
</dbReference>
<keyword evidence="2" id="KW-1003">Cell membrane</keyword>
<dbReference type="EMBL" id="KC778499">
    <property type="protein sequence ID" value="AGS43046.1"/>
    <property type="molecule type" value="mRNA"/>
</dbReference>
<protein>
    <recommendedName>
        <fullName evidence="10">Odorant receptor</fullName>
    </recommendedName>
</protein>
<evidence type="ECO:0000256" key="7">
    <source>
        <dbReference type="ARBA" id="ARBA00023136"/>
    </source>
</evidence>
<reference evidence="11 14" key="1">
    <citation type="journal article" date="2013" name="Insect Mol. Biol.">
        <title>Odorant receptors of a primitive hymenopteran pest, the wheat stem sawfly.</title>
        <authorList>
            <person name="Gress J.C."/>
            <person name="Robertson H.M."/>
            <person name="Weaver D.K."/>
            <person name="Dlakic M."/>
            <person name="Wanner K.W."/>
        </authorList>
    </citation>
    <scope>NUCLEOTIDE SEQUENCE</scope>
    <source>
        <tissue evidence="11">Antennae</tissue>
    </source>
</reference>
<organism evidence="11">
    <name type="scientific">Cephus cinctus</name>
    <name type="common">Wheat stem sawfly</name>
    <dbReference type="NCBI Taxonomy" id="211228"/>
    <lineage>
        <taxon>Eukaryota</taxon>
        <taxon>Metazoa</taxon>
        <taxon>Ecdysozoa</taxon>
        <taxon>Arthropoda</taxon>
        <taxon>Hexapoda</taxon>
        <taxon>Insecta</taxon>
        <taxon>Pterygota</taxon>
        <taxon>Neoptera</taxon>
        <taxon>Endopterygota</taxon>
        <taxon>Hymenoptera</taxon>
        <taxon>Cephoidea</taxon>
        <taxon>Cephidae</taxon>
        <taxon>Cephus</taxon>
    </lineage>
</organism>
<dbReference type="EMBL" id="KX609475">
    <property type="protein sequence ID" value="ARN17882.1"/>
    <property type="molecule type" value="mRNA"/>
</dbReference>
<dbReference type="GO" id="GO:0007165">
    <property type="term" value="P:signal transduction"/>
    <property type="evidence" value="ECO:0007669"/>
    <property type="project" value="UniProtKB-KW"/>
</dbReference>
<dbReference type="GO" id="GO:0005886">
    <property type="term" value="C:plasma membrane"/>
    <property type="evidence" value="ECO:0007669"/>
    <property type="project" value="UniProtKB-SubCell"/>
</dbReference>
<evidence type="ECO:0000313" key="13">
    <source>
        <dbReference type="Proteomes" id="UP000694920"/>
    </source>
</evidence>
<keyword evidence="3 10" id="KW-0716">Sensory transduction</keyword>
<evidence type="ECO:0000256" key="8">
    <source>
        <dbReference type="ARBA" id="ARBA00023170"/>
    </source>
</evidence>
<sequence length="399" mass="45905">MDFSSVNRFNGLVNFVCGNLLPLTDDATKFSKAQKLYSAFTWILEFTYFLVTTFGIFFTTNQRIFQDTTVNQAVVIEILILGFYMNLRRGLIYRLIGQMNSVLINVETLKECVEKTVKPLQRPLKLYTIFATVTVVLFCGSPIYKVFKKDQFSYNDFRIPAYIPGEPYSTGLFIAGILFETLGGFYTILKKASIDIYLIHVITLLTAQYKYLSLELINIINGKNENINKSDLESLDNERNEKIEKTVQIELKKWIRHREVVMEIGKILKNLLVLNVVYVYLNCIFRFCFLGFLLISSSGDYFIQALVCSYTVVCLMQVYVLCFCAQNLLDSSTAMTHDAFYEKWYAYGPSTKRIFSMILISNKMECRLSMCGVVDLTLPTFMAILKNSYSACLFLLKVK</sequence>
<dbReference type="KEGG" id="ccin:107265971"/>
<dbReference type="Proteomes" id="UP000694920">
    <property type="component" value="Unplaced"/>
</dbReference>